<dbReference type="InterPro" id="IPR036052">
    <property type="entry name" value="TrpB-like_PALP_sf"/>
</dbReference>
<evidence type="ECO:0000256" key="2">
    <source>
        <dbReference type="ARBA" id="ARBA00022898"/>
    </source>
</evidence>
<reference evidence="5" key="1">
    <citation type="submission" date="2021-06" db="EMBL/GenBank/DDBJ databases">
        <title>Updating the genus Pseudomonas: Description of 43 new species and partition of the Pseudomonas putida group.</title>
        <authorList>
            <person name="Girard L."/>
            <person name="Lood C."/>
            <person name="Vandamme P."/>
            <person name="Rokni-Zadeh H."/>
            <person name="van Noort V."/>
            <person name="Hofte M."/>
            <person name="Lavigne R."/>
            <person name="De Mot R."/>
        </authorList>
    </citation>
    <scope>NUCLEOTIDE SEQUENCE</scope>
    <source>
        <strain evidence="5">CMR12a</strain>
    </source>
</reference>
<gene>
    <name evidence="5" type="ORF">KSS89_14680</name>
</gene>
<dbReference type="Pfam" id="PF00291">
    <property type="entry name" value="PALP"/>
    <property type="match status" value="1"/>
</dbReference>
<feature type="domain" description="Tryptophan synthase beta chain-like PALP" evidence="4">
    <location>
        <begin position="32"/>
        <end position="321"/>
    </location>
</feature>
<evidence type="ECO:0000313" key="6">
    <source>
        <dbReference type="Proteomes" id="UP000693952"/>
    </source>
</evidence>
<keyword evidence="6" id="KW-1185">Reference proteome</keyword>
<dbReference type="PANTHER" id="PTHR48078:SF6">
    <property type="entry name" value="L-THREONINE DEHYDRATASE CATABOLIC TDCB"/>
    <property type="match status" value="1"/>
</dbReference>
<dbReference type="RefSeq" id="WP_164487284.1">
    <property type="nucleotide sequence ID" value="NZ_CP027706.1"/>
</dbReference>
<evidence type="ECO:0000256" key="3">
    <source>
        <dbReference type="ARBA" id="ARBA00023239"/>
    </source>
</evidence>
<name>A0ABX8MVZ4_9PSED</name>
<dbReference type="InterPro" id="IPR000634">
    <property type="entry name" value="Ser/Thr_deHydtase_PyrdxlP-BS"/>
</dbReference>
<keyword evidence="2" id="KW-0663">Pyridoxal phosphate</keyword>
<dbReference type="Proteomes" id="UP000693952">
    <property type="component" value="Chromosome"/>
</dbReference>
<proteinExistence type="predicted"/>
<evidence type="ECO:0000313" key="5">
    <source>
        <dbReference type="EMBL" id="QXH43409.1"/>
    </source>
</evidence>
<sequence length="336" mass="35087">MTAETLEMPGVRVSGALGLEAVHDAARRLLGSIVRTPVLESQTLNQMLGARVLIKAESLQSGGSFKFRGALNALLAQPERPREVVAYSSGNHAIGVAMACRLLEIPVTVVMPADAPSIKLAKVREAGGNVVFYRRDRDDRNAIAEQVRAACGGLLIPSFDDAQVIAGQGTVALELIETAQQQGLHLEQLFVPCGGGGLVAGSCIASVQAGPGCSVVAVEPQGFDRVGRAWRAEAPDRNASTCGSICDALLTAMPSRLLLGLPQFKRLQTSCVDDAGVARAVAFAHQELGLMLEPSGAIALAAVLKGNAKVRGKTIGVICSGANIDPHVHQRCIDGY</sequence>
<dbReference type="Gene3D" id="3.40.50.1100">
    <property type="match status" value="2"/>
</dbReference>
<accession>A0ABX8MVZ4</accession>
<protein>
    <submittedName>
        <fullName evidence="5">Threonine/serine dehydratase</fullName>
    </submittedName>
</protein>
<dbReference type="SUPFAM" id="SSF53686">
    <property type="entry name" value="Tryptophan synthase beta subunit-like PLP-dependent enzymes"/>
    <property type="match status" value="1"/>
</dbReference>
<dbReference type="EMBL" id="CP077074">
    <property type="protein sequence ID" value="QXH43409.1"/>
    <property type="molecule type" value="Genomic_DNA"/>
</dbReference>
<evidence type="ECO:0000256" key="1">
    <source>
        <dbReference type="ARBA" id="ARBA00001933"/>
    </source>
</evidence>
<dbReference type="InterPro" id="IPR050147">
    <property type="entry name" value="Ser/Thr_Dehydratase"/>
</dbReference>
<organism evidence="5 6">
    <name type="scientific">Pseudomonas sessilinigenes</name>
    <dbReference type="NCBI Taxonomy" id="658629"/>
    <lineage>
        <taxon>Bacteria</taxon>
        <taxon>Pseudomonadati</taxon>
        <taxon>Pseudomonadota</taxon>
        <taxon>Gammaproteobacteria</taxon>
        <taxon>Pseudomonadales</taxon>
        <taxon>Pseudomonadaceae</taxon>
        <taxon>Pseudomonas</taxon>
    </lineage>
</organism>
<dbReference type="CDD" id="cd01562">
    <property type="entry name" value="Thr-dehyd"/>
    <property type="match status" value="1"/>
</dbReference>
<evidence type="ECO:0000259" key="4">
    <source>
        <dbReference type="Pfam" id="PF00291"/>
    </source>
</evidence>
<comment type="cofactor">
    <cofactor evidence="1">
        <name>pyridoxal 5'-phosphate</name>
        <dbReference type="ChEBI" id="CHEBI:597326"/>
    </cofactor>
</comment>
<dbReference type="InterPro" id="IPR001926">
    <property type="entry name" value="TrpB-like_PALP"/>
</dbReference>
<keyword evidence="3" id="KW-0456">Lyase</keyword>
<dbReference type="PROSITE" id="PS00165">
    <property type="entry name" value="DEHYDRATASE_SER_THR"/>
    <property type="match status" value="1"/>
</dbReference>
<dbReference type="PANTHER" id="PTHR48078">
    <property type="entry name" value="THREONINE DEHYDRATASE, MITOCHONDRIAL-RELATED"/>
    <property type="match status" value="1"/>
</dbReference>